<feature type="domain" description="PPM-type phosphatase" evidence="3">
    <location>
        <begin position="582"/>
        <end position="789"/>
    </location>
</feature>
<feature type="transmembrane region" description="Helical" evidence="2">
    <location>
        <begin position="202"/>
        <end position="221"/>
    </location>
</feature>
<dbReference type="NCBIfam" id="TIGR02865">
    <property type="entry name" value="spore_II_E"/>
    <property type="match status" value="1"/>
</dbReference>
<dbReference type="Pfam" id="PF19732">
    <property type="entry name" value="SpoIIE_N"/>
    <property type="match status" value="1"/>
</dbReference>
<dbReference type="Proteomes" id="UP000267250">
    <property type="component" value="Chromosome"/>
</dbReference>
<evidence type="ECO:0000256" key="1">
    <source>
        <dbReference type="ARBA" id="ARBA00022801"/>
    </source>
</evidence>
<keyword evidence="2" id="KW-0472">Membrane</keyword>
<dbReference type="EMBL" id="CP016379">
    <property type="protein sequence ID" value="AZR74603.1"/>
    <property type="molecule type" value="Genomic_DNA"/>
</dbReference>
<keyword evidence="2" id="KW-1133">Transmembrane helix</keyword>
<dbReference type="InterPro" id="IPR014221">
    <property type="entry name" value="SpoII_E"/>
</dbReference>
<feature type="transmembrane region" description="Helical" evidence="2">
    <location>
        <begin position="267"/>
        <end position="287"/>
    </location>
</feature>
<dbReference type="InterPro" id="IPR052016">
    <property type="entry name" value="Bact_Sigma-Reg"/>
</dbReference>
<keyword evidence="1" id="KW-0378">Hydrolase</keyword>
<gene>
    <name evidence="4" type="ORF">BBF96_15205</name>
</gene>
<dbReference type="GO" id="GO:0004722">
    <property type="term" value="F:protein serine/threonine phosphatase activity"/>
    <property type="evidence" value="ECO:0007669"/>
    <property type="project" value="InterPro"/>
</dbReference>
<evidence type="ECO:0000313" key="4">
    <source>
        <dbReference type="EMBL" id="AZR74603.1"/>
    </source>
</evidence>
<proteinExistence type="predicted"/>
<feature type="transmembrane region" description="Helical" evidence="2">
    <location>
        <begin position="294"/>
        <end position="313"/>
    </location>
</feature>
<feature type="transmembrane region" description="Helical" evidence="2">
    <location>
        <begin position="72"/>
        <end position="105"/>
    </location>
</feature>
<dbReference type="OrthoDB" id="9763774at2"/>
<keyword evidence="5" id="KW-1185">Reference proteome</keyword>
<dbReference type="PANTHER" id="PTHR43156:SF2">
    <property type="entry name" value="STAGE II SPORULATION PROTEIN E"/>
    <property type="match status" value="1"/>
</dbReference>
<dbReference type="InterPro" id="IPR036457">
    <property type="entry name" value="PPM-type-like_dom_sf"/>
</dbReference>
<dbReference type="SMART" id="SM00331">
    <property type="entry name" value="PP2C_SIG"/>
    <property type="match status" value="1"/>
</dbReference>
<feature type="transmembrane region" description="Helical" evidence="2">
    <location>
        <begin position="177"/>
        <end position="196"/>
    </location>
</feature>
<evidence type="ECO:0000313" key="5">
    <source>
        <dbReference type="Proteomes" id="UP000267250"/>
    </source>
</evidence>
<reference evidence="4 5" key="1">
    <citation type="submission" date="2016-07" db="EMBL/GenBank/DDBJ databases">
        <title>Genome and transcriptome analysis of iron-reducing fermentative bacteria Anoxybacter fermentans.</title>
        <authorList>
            <person name="Zeng X."/>
            <person name="Shao Z."/>
        </authorList>
    </citation>
    <scope>NUCLEOTIDE SEQUENCE [LARGE SCALE GENOMIC DNA]</scope>
    <source>
        <strain evidence="4 5">DY22613</strain>
    </source>
</reference>
<feature type="transmembrane region" description="Helical" evidence="2">
    <location>
        <begin position="33"/>
        <end position="52"/>
    </location>
</feature>
<sequence>MSIVIPASIYRNKQKFLTTKRAAKDGGKVKLKLIDFVTALLGFLLGHAVMFKELSPFGIAFLTIFINLHPQRLALIVLGVGAGSVLINGWTGLGVTVAAVLGVYLIRLLKDKIRHDVVKGVIMASMVMAFYLLKFLFYPGEIYQLLMGLLKSIFILCISWLFAEGLTGLIMGKQKRLARINVLAVLFLTAGVIISFSGLKVMNIQITSVLIKTILLIFAYIGGMSHAAISGMFLGMALTLTGFYNPVVVGLYGFLGLSAGYFREYGRFAIILGMVLATLVFTGLDIIKTQLQYIILDSLISGMIFLIFPGSFLTNLRRYLPGTGELLIEETNYQQKIQRRFTERLEEFSQIFSELSTTFKEVAFSEEVEENDLSYFLYIISNRVCKGCNYENYCWDKQFYQTYTQIFKLLSLLESQGQAKGEDFIRLLKGHCRNLSRLKEYVNGSLEIYELHRHWSKKLKNQQAIVAEQLGEVSRIIDSFSKELDLCITTQEEREQRLKTELEENGLNIINCHFIGDTFDDRLEISITKERCDGDGECRQIFKVINQMIQQPMTKYEGVCGREKGQKYCHLKFCPAQKFKIEIGFYNKPKEGENTSGDTLVYQQLKSGKFMTILSDGMGTGEEAARESRTATRLVQKIVRAGFNHDLAVRTVNTALISRSTDECFATMDLSFIDLFNGEVEFIKIGAAASFIKRGHEVNLIRGSSLPVGILQSIEPSTFKRRLLPGDFVVMMSDGILDAVKAIDKEDWMVRLLCKCSFESPEDLARYIYDQAVANGIPEDDMTVVVLKLEEEKVY</sequence>
<feature type="transmembrane region" description="Helical" evidence="2">
    <location>
        <begin position="233"/>
        <end position="255"/>
    </location>
</feature>
<dbReference type="Pfam" id="PF07228">
    <property type="entry name" value="SpoIIE"/>
    <property type="match status" value="1"/>
</dbReference>
<dbReference type="InterPro" id="IPR001932">
    <property type="entry name" value="PPM-type_phosphatase-like_dom"/>
</dbReference>
<accession>A0A3Q9HSJ1</accession>
<dbReference type="RefSeq" id="WP_127017965.1">
    <property type="nucleotide sequence ID" value="NZ_CP016379.1"/>
</dbReference>
<evidence type="ECO:0000259" key="3">
    <source>
        <dbReference type="PROSITE" id="PS51746"/>
    </source>
</evidence>
<dbReference type="InterPro" id="IPR045768">
    <property type="entry name" value="SpoIIE_N"/>
</dbReference>
<protein>
    <submittedName>
        <fullName evidence="4">Stage II sporulation protein E</fullName>
    </submittedName>
</protein>
<feature type="transmembrane region" description="Helical" evidence="2">
    <location>
        <begin position="149"/>
        <end position="170"/>
    </location>
</feature>
<keyword evidence="2" id="KW-0812">Transmembrane</keyword>
<organism evidence="4 5">
    <name type="scientific">Anoxybacter fermentans</name>
    <dbReference type="NCBI Taxonomy" id="1323375"/>
    <lineage>
        <taxon>Bacteria</taxon>
        <taxon>Bacillati</taxon>
        <taxon>Bacillota</taxon>
        <taxon>Clostridia</taxon>
        <taxon>Halanaerobiales</taxon>
        <taxon>Anoxybacter</taxon>
    </lineage>
</organism>
<dbReference type="AlphaFoldDB" id="A0A3Q9HSJ1"/>
<feature type="transmembrane region" description="Helical" evidence="2">
    <location>
        <begin position="117"/>
        <end position="137"/>
    </location>
</feature>
<dbReference type="KEGG" id="aft:BBF96_15205"/>
<dbReference type="SUPFAM" id="SSF81606">
    <property type="entry name" value="PP2C-like"/>
    <property type="match status" value="1"/>
</dbReference>
<dbReference type="PANTHER" id="PTHR43156">
    <property type="entry name" value="STAGE II SPORULATION PROTEIN E-RELATED"/>
    <property type="match status" value="1"/>
</dbReference>
<dbReference type="Gene3D" id="3.60.40.10">
    <property type="entry name" value="PPM-type phosphatase domain"/>
    <property type="match status" value="1"/>
</dbReference>
<name>A0A3Q9HSJ1_9FIRM</name>
<evidence type="ECO:0000256" key="2">
    <source>
        <dbReference type="SAM" id="Phobius"/>
    </source>
</evidence>
<dbReference type="PROSITE" id="PS51746">
    <property type="entry name" value="PPM_2"/>
    <property type="match status" value="1"/>
</dbReference>